<dbReference type="GO" id="GO:0009103">
    <property type="term" value="P:lipopolysaccharide biosynthetic process"/>
    <property type="evidence" value="ECO:0007669"/>
    <property type="project" value="TreeGrafter"/>
</dbReference>
<dbReference type="InterPro" id="IPR002656">
    <property type="entry name" value="Acyl_transf_3_dom"/>
</dbReference>
<dbReference type="EMBL" id="VLNT01000001">
    <property type="protein sequence ID" value="TSD68366.1"/>
    <property type="molecule type" value="Genomic_DNA"/>
</dbReference>
<dbReference type="AlphaFoldDB" id="A0A554SPU5"/>
<dbReference type="PANTHER" id="PTHR23028:SF53">
    <property type="entry name" value="ACYL_TRANSF_3 DOMAIN-CONTAINING PROTEIN"/>
    <property type="match status" value="1"/>
</dbReference>
<reference evidence="3 4" key="1">
    <citation type="submission" date="2019-07" db="EMBL/GenBank/DDBJ databases">
        <authorList>
            <person name="Zhao L.H."/>
        </authorList>
    </citation>
    <scope>NUCLEOTIDE SEQUENCE [LARGE SCALE GENOMIC DNA]</scope>
    <source>
        <strain evidence="3 4">Co35</strain>
    </source>
</reference>
<feature type="transmembrane region" description="Helical" evidence="1">
    <location>
        <begin position="277"/>
        <end position="294"/>
    </location>
</feature>
<evidence type="ECO:0000259" key="2">
    <source>
        <dbReference type="Pfam" id="PF01757"/>
    </source>
</evidence>
<feature type="transmembrane region" description="Helical" evidence="1">
    <location>
        <begin position="192"/>
        <end position="210"/>
    </location>
</feature>
<dbReference type="Pfam" id="PF01757">
    <property type="entry name" value="Acyl_transf_3"/>
    <property type="match status" value="1"/>
</dbReference>
<feature type="transmembrane region" description="Helical" evidence="1">
    <location>
        <begin position="140"/>
        <end position="160"/>
    </location>
</feature>
<comment type="caution">
    <text evidence="3">The sequence shown here is derived from an EMBL/GenBank/DDBJ whole genome shotgun (WGS) entry which is preliminary data.</text>
</comment>
<feature type="transmembrane region" description="Helical" evidence="1">
    <location>
        <begin position="314"/>
        <end position="334"/>
    </location>
</feature>
<organism evidence="3 4">
    <name type="scientific">Aeromicrobium piscarium</name>
    <dbReference type="NCBI Taxonomy" id="2590901"/>
    <lineage>
        <taxon>Bacteria</taxon>
        <taxon>Bacillati</taxon>
        <taxon>Actinomycetota</taxon>
        <taxon>Actinomycetes</taxon>
        <taxon>Propionibacteriales</taxon>
        <taxon>Nocardioidaceae</taxon>
        <taxon>Aeromicrobium</taxon>
    </lineage>
</organism>
<evidence type="ECO:0000256" key="1">
    <source>
        <dbReference type="SAM" id="Phobius"/>
    </source>
</evidence>
<keyword evidence="1" id="KW-1133">Transmembrane helix</keyword>
<gene>
    <name evidence="3" type="ORF">FNM00_01870</name>
</gene>
<dbReference type="GO" id="GO:0016747">
    <property type="term" value="F:acyltransferase activity, transferring groups other than amino-acyl groups"/>
    <property type="evidence" value="ECO:0007669"/>
    <property type="project" value="InterPro"/>
</dbReference>
<sequence>MVSTTTPAPRLRLLDGLRIAAAIGVILYHYTGRYPSQVEDFGWFAHVTTYAAVGVYLFFMISGFVILMTAWGRDLPNYIGSRVGRLFPTYWAAVLIAGLIVFALRPSFPADPAEDLGWDDWALNFTMVHSAFGAENIDGIYWTLYMELKFYVLIALFMLIGITRHRILAFVLIWPVLGALAQQNGGDVLAEILMPHYAPLFAIGMVLYLVHLDGRFRPDTTLALGFNLAFMAYQSNGPYAAFMTRTDDITARGGIIAVILLLGVVMIWAFSCTRLQYVRWGWLTTAGALTYPLYLIHERLGWYVIEVLHRHDWAAWPAMLAAVAVVFLAAYLLYRCVDVPFSGRLRRAVEHQLRSLVPASRDR</sequence>
<dbReference type="InterPro" id="IPR050879">
    <property type="entry name" value="Acyltransferase_3"/>
</dbReference>
<protein>
    <submittedName>
        <fullName evidence="3">Acyltransferase</fullName>
    </submittedName>
</protein>
<keyword evidence="3" id="KW-0012">Acyltransferase</keyword>
<keyword evidence="1" id="KW-0472">Membrane</keyword>
<feature type="domain" description="Acyltransferase 3" evidence="2">
    <location>
        <begin position="14"/>
        <end position="335"/>
    </location>
</feature>
<feature type="transmembrane region" description="Helical" evidence="1">
    <location>
        <begin position="12"/>
        <end position="30"/>
    </location>
</feature>
<feature type="transmembrane region" description="Helical" evidence="1">
    <location>
        <begin position="249"/>
        <end position="270"/>
    </location>
</feature>
<keyword evidence="4" id="KW-1185">Reference proteome</keyword>
<name>A0A554SPU5_9ACTN</name>
<feature type="transmembrane region" description="Helical" evidence="1">
    <location>
        <begin position="167"/>
        <end position="186"/>
    </location>
</feature>
<proteinExistence type="predicted"/>
<dbReference type="PANTHER" id="PTHR23028">
    <property type="entry name" value="ACETYLTRANSFERASE"/>
    <property type="match status" value="1"/>
</dbReference>
<feature type="transmembrane region" description="Helical" evidence="1">
    <location>
        <begin position="50"/>
        <end position="71"/>
    </location>
</feature>
<dbReference type="OrthoDB" id="9807745at2"/>
<accession>A0A554SPU5</accession>
<evidence type="ECO:0000313" key="3">
    <source>
        <dbReference type="EMBL" id="TSD68366.1"/>
    </source>
</evidence>
<dbReference type="GO" id="GO:0016020">
    <property type="term" value="C:membrane"/>
    <property type="evidence" value="ECO:0007669"/>
    <property type="project" value="TreeGrafter"/>
</dbReference>
<dbReference type="Proteomes" id="UP000316988">
    <property type="component" value="Unassembled WGS sequence"/>
</dbReference>
<feature type="transmembrane region" description="Helical" evidence="1">
    <location>
        <begin position="222"/>
        <end position="243"/>
    </location>
</feature>
<keyword evidence="1" id="KW-0812">Transmembrane</keyword>
<keyword evidence="3" id="KW-0808">Transferase</keyword>
<feature type="transmembrane region" description="Helical" evidence="1">
    <location>
        <begin position="83"/>
        <end position="104"/>
    </location>
</feature>
<evidence type="ECO:0000313" key="4">
    <source>
        <dbReference type="Proteomes" id="UP000316988"/>
    </source>
</evidence>